<dbReference type="Proteomes" id="UP000759273">
    <property type="component" value="Unassembled WGS sequence"/>
</dbReference>
<feature type="transmembrane region" description="Helical" evidence="1">
    <location>
        <begin position="50"/>
        <end position="70"/>
    </location>
</feature>
<keyword evidence="1" id="KW-1133">Transmembrane helix</keyword>
<feature type="transmembrane region" description="Helical" evidence="1">
    <location>
        <begin position="118"/>
        <end position="135"/>
    </location>
</feature>
<keyword evidence="1" id="KW-0812">Transmembrane</keyword>
<reference evidence="2" key="1">
    <citation type="submission" date="2021-02" db="EMBL/GenBank/DDBJ databases">
        <title>Infant gut strain persistence is associated with maternal origin, phylogeny, and functional potential including surface adhesion and iron acquisition.</title>
        <authorList>
            <person name="Lou Y.C."/>
        </authorList>
    </citation>
    <scope>NUCLEOTIDE SEQUENCE</scope>
    <source>
        <strain evidence="2">L3_101_000M1_dasL3_101_000M1_concoct_87</strain>
    </source>
</reference>
<sequence>MSFREKYFSDYRAETTLHPNGRGYKVEYVYCGDWYCWDLAKPDFLRFKGAMLLLCGAELVVYAICALQYAPANTSPIVAAGGLLAIIAQIFQWIGLVQLCLSRRKVKDRDCHEIWAKLRGSSCLCAALLAVAACGCLLRQGWLLAAGYAMDALLAYAMYRKIKGLTFSLLPGDGSTFTED</sequence>
<gene>
    <name evidence="2" type="ORF">KHY36_14315</name>
</gene>
<name>A0A943DDD5_9FIRM</name>
<evidence type="ECO:0000313" key="2">
    <source>
        <dbReference type="EMBL" id="MBS5333683.1"/>
    </source>
</evidence>
<proteinExistence type="predicted"/>
<dbReference type="EMBL" id="JAGZGG010000053">
    <property type="protein sequence ID" value="MBS5333683.1"/>
    <property type="molecule type" value="Genomic_DNA"/>
</dbReference>
<comment type="caution">
    <text evidence="2">The sequence shown here is derived from an EMBL/GenBank/DDBJ whole genome shotgun (WGS) entry which is preliminary data.</text>
</comment>
<evidence type="ECO:0000256" key="1">
    <source>
        <dbReference type="SAM" id="Phobius"/>
    </source>
</evidence>
<evidence type="ECO:0000313" key="3">
    <source>
        <dbReference type="Proteomes" id="UP000759273"/>
    </source>
</evidence>
<dbReference type="AlphaFoldDB" id="A0A943DDD5"/>
<accession>A0A943DDD5</accession>
<keyword evidence="1" id="KW-0472">Membrane</keyword>
<feature type="transmembrane region" description="Helical" evidence="1">
    <location>
        <begin position="76"/>
        <end position="97"/>
    </location>
</feature>
<organism evidence="2 3">
    <name type="scientific">Subdoligranulum variabile</name>
    <dbReference type="NCBI Taxonomy" id="214851"/>
    <lineage>
        <taxon>Bacteria</taxon>
        <taxon>Bacillati</taxon>
        <taxon>Bacillota</taxon>
        <taxon>Clostridia</taxon>
        <taxon>Eubacteriales</taxon>
        <taxon>Oscillospiraceae</taxon>
        <taxon>Subdoligranulum</taxon>
    </lineage>
</organism>
<protein>
    <submittedName>
        <fullName evidence="2">Uncharacterized protein</fullName>
    </submittedName>
</protein>